<dbReference type="AlphaFoldDB" id="A0A0C3C5S6"/>
<dbReference type="InParanoid" id="A0A0C3C5S6"/>
<keyword evidence="1" id="KW-0175">Coiled coil</keyword>
<reference evidence="3 4" key="1">
    <citation type="submission" date="2014-04" db="EMBL/GenBank/DDBJ databases">
        <authorList>
            <consortium name="DOE Joint Genome Institute"/>
            <person name="Kuo A."/>
            <person name="Tarkka M."/>
            <person name="Buscot F."/>
            <person name="Kohler A."/>
            <person name="Nagy L.G."/>
            <person name="Floudas D."/>
            <person name="Copeland A."/>
            <person name="Barry K.W."/>
            <person name="Cichocki N."/>
            <person name="Veneault-Fourrey C."/>
            <person name="LaButti K."/>
            <person name="Lindquist E.A."/>
            <person name="Lipzen A."/>
            <person name="Lundell T."/>
            <person name="Morin E."/>
            <person name="Murat C."/>
            <person name="Sun H."/>
            <person name="Tunlid A."/>
            <person name="Henrissat B."/>
            <person name="Grigoriev I.V."/>
            <person name="Hibbett D.S."/>
            <person name="Martin F."/>
            <person name="Nordberg H.P."/>
            <person name="Cantor M.N."/>
            <person name="Hua S.X."/>
        </authorList>
    </citation>
    <scope>NUCLEOTIDE SEQUENCE [LARGE SCALE GENOMIC DNA]</scope>
    <source>
        <strain evidence="3 4">F 1598</strain>
    </source>
</reference>
<accession>A0A0C3C5S6</accession>
<dbReference type="EMBL" id="KN832986">
    <property type="protein sequence ID" value="KIM85012.1"/>
    <property type="molecule type" value="Genomic_DNA"/>
</dbReference>
<dbReference type="HOGENOM" id="CLU_1845840_0_0_1"/>
<protein>
    <submittedName>
        <fullName evidence="3">Uncharacterized protein</fullName>
    </submittedName>
</protein>
<organism evidence="3 4">
    <name type="scientific">Piloderma croceum (strain F 1598)</name>
    <dbReference type="NCBI Taxonomy" id="765440"/>
    <lineage>
        <taxon>Eukaryota</taxon>
        <taxon>Fungi</taxon>
        <taxon>Dikarya</taxon>
        <taxon>Basidiomycota</taxon>
        <taxon>Agaricomycotina</taxon>
        <taxon>Agaricomycetes</taxon>
        <taxon>Agaricomycetidae</taxon>
        <taxon>Atheliales</taxon>
        <taxon>Atheliaceae</taxon>
        <taxon>Piloderma</taxon>
    </lineage>
</organism>
<dbReference type="Proteomes" id="UP000054166">
    <property type="component" value="Unassembled WGS sequence"/>
</dbReference>
<feature type="region of interest" description="Disordered" evidence="2">
    <location>
        <begin position="1"/>
        <end position="71"/>
    </location>
</feature>
<keyword evidence="4" id="KW-1185">Reference proteome</keyword>
<evidence type="ECO:0000313" key="3">
    <source>
        <dbReference type="EMBL" id="KIM85012.1"/>
    </source>
</evidence>
<reference evidence="4" key="2">
    <citation type="submission" date="2015-01" db="EMBL/GenBank/DDBJ databases">
        <title>Evolutionary Origins and Diversification of the Mycorrhizal Mutualists.</title>
        <authorList>
            <consortium name="DOE Joint Genome Institute"/>
            <consortium name="Mycorrhizal Genomics Consortium"/>
            <person name="Kohler A."/>
            <person name="Kuo A."/>
            <person name="Nagy L.G."/>
            <person name="Floudas D."/>
            <person name="Copeland A."/>
            <person name="Barry K.W."/>
            <person name="Cichocki N."/>
            <person name="Veneault-Fourrey C."/>
            <person name="LaButti K."/>
            <person name="Lindquist E.A."/>
            <person name="Lipzen A."/>
            <person name="Lundell T."/>
            <person name="Morin E."/>
            <person name="Murat C."/>
            <person name="Riley R."/>
            <person name="Ohm R."/>
            <person name="Sun H."/>
            <person name="Tunlid A."/>
            <person name="Henrissat B."/>
            <person name="Grigoriev I.V."/>
            <person name="Hibbett D.S."/>
            <person name="Martin F."/>
        </authorList>
    </citation>
    <scope>NUCLEOTIDE SEQUENCE [LARGE SCALE GENOMIC DNA]</scope>
    <source>
        <strain evidence="4">F 1598</strain>
    </source>
</reference>
<name>A0A0C3C5S6_PILCF</name>
<sequence>MSSIKSINPTDFDFELSSTDGSPRPRVPKKRKFAKVAEKSSAPKPASDSNAKPTAKVPKKSLPPKADTPKFTKPAIDMLIKHCERISYDNMQIQAAIVKTQLKSDRLRIAAARLENDTITKKVEALRLEAELLLRNGVE</sequence>
<feature type="coiled-coil region" evidence="1">
    <location>
        <begin position="109"/>
        <end position="136"/>
    </location>
</feature>
<evidence type="ECO:0000313" key="4">
    <source>
        <dbReference type="Proteomes" id="UP000054166"/>
    </source>
</evidence>
<evidence type="ECO:0000256" key="1">
    <source>
        <dbReference type="SAM" id="Coils"/>
    </source>
</evidence>
<evidence type="ECO:0000256" key="2">
    <source>
        <dbReference type="SAM" id="MobiDB-lite"/>
    </source>
</evidence>
<proteinExistence type="predicted"/>
<gene>
    <name evidence="3" type="ORF">PILCRDRAFT_378475</name>
</gene>